<evidence type="ECO:0000313" key="2">
    <source>
        <dbReference type="Proteomes" id="UP000886501"/>
    </source>
</evidence>
<reference evidence="1" key="2">
    <citation type="journal article" date="2020" name="Nat. Commun.">
        <title>Large-scale genome sequencing of mycorrhizal fungi provides insights into the early evolution of symbiotic traits.</title>
        <authorList>
            <person name="Miyauchi S."/>
            <person name="Kiss E."/>
            <person name="Kuo A."/>
            <person name="Drula E."/>
            <person name="Kohler A."/>
            <person name="Sanchez-Garcia M."/>
            <person name="Morin E."/>
            <person name="Andreopoulos B."/>
            <person name="Barry K.W."/>
            <person name="Bonito G."/>
            <person name="Buee M."/>
            <person name="Carver A."/>
            <person name="Chen C."/>
            <person name="Cichocki N."/>
            <person name="Clum A."/>
            <person name="Culley D."/>
            <person name="Crous P.W."/>
            <person name="Fauchery L."/>
            <person name="Girlanda M."/>
            <person name="Hayes R.D."/>
            <person name="Keri Z."/>
            <person name="LaButti K."/>
            <person name="Lipzen A."/>
            <person name="Lombard V."/>
            <person name="Magnuson J."/>
            <person name="Maillard F."/>
            <person name="Murat C."/>
            <person name="Nolan M."/>
            <person name="Ohm R.A."/>
            <person name="Pangilinan J."/>
            <person name="Pereira M.F."/>
            <person name="Perotto S."/>
            <person name="Peter M."/>
            <person name="Pfister S."/>
            <person name="Riley R."/>
            <person name="Sitrit Y."/>
            <person name="Stielow J.B."/>
            <person name="Szollosi G."/>
            <person name="Zifcakova L."/>
            <person name="Stursova M."/>
            <person name="Spatafora J.W."/>
            <person name="Tedersoo L."/>
            <person name="Vaario L.M."/>
            <person name="Yamada A."/>
            <person name="Yan M."/>
            <person name="Wang P."/>
            <person name="Xu J."/>
            <person name="Bruns T."/>
            <person name="Baldrian P."/>
            <person name="Vilgalys R."/>
            <person name="Dunand C."/>
            <person name="Henrissat B."/>
            <person name="Grigoriev I.V."/>
            <person name="Hibbett D."/>
            <person name="Nagy L.G."/>
            <person name="Martin F.M."/>
        </authorList>
    </citation>
    <scope>NUCLEOTIDE SEQUENCE</scope>
    <source>
        <strain evidence="1">P2</strain>
    </source>
</reference>
<name>A0ACB6ZPL5_THEGA</name>
<protein>
    <submittedName>
        <fullName evidence="1">Uncharacterized protein</fullName>
    </submittedName>
</protein>
<dbReference type="Proteomes" id="UP000886501">
    <property type="component" value="Unassembled WGS sequence"/>
</dbReference>
<organism evidence="1 2">
    <name type="scientific">Thelephora ganbajun</name>
    <name type="common">Ganba fungus</name>
    <dbReference type="NCBI Taxonomy" id="370292"/>
    <lineage>
        <taxon>Eukaryota</taxon>
        <taxon>Fungi</taxon>
        <taxon>Dikarya</taxon>
        <taxon>Basidiomycota</taxon>
        <taxon>Agaricomycotina</taxon>
        <taxon>Agaricomycetes</taxon>
        <taxon>Thelephorales</taxon>
        <taxon>Thelephoraceae</taxon>
        <taxon>Thelephora</taxon>
    </lineage>
</organism>
<dbReference type="EMBL" id="MU117975">
    <property type="protein sequence ID" value="KAF9651442.1"/>
    <property type="molecule type" value="Genomic_DNA"/>
</dbReference>
<evidence type="ECO:0000313" key="1">
    <source>
        <dbReference type="EMBL" id="KAF9651442.1"/>
    </source>
</evidence>
<accession>A0ACB6ZPL5</accession>
<keyword evidence="2" id="KW-1185">Reference proteome</keyword>
<sequence length="177" mass="19932">MIKEEINKGEENKIMLRYLWIEEDICCACSGRIDVLIDAIKAAENVLRLHITDPGAKEDWVVELIGSSKRRKENLWVERQNDTVETYDEMSDGETRDLLEGLEDVEWGDDDYGVDVSTEPEETTAPSEWHVWAESSGSNGGWGSWVNDPSHGGWGWTNHGAGDGGWGRSDRDSSWTT</sequence>
<comment type="caution">
    <text evidence="1">The sequence shown here is derived from an EMBL/GenBank/DDBJ whole genome shotgun (WGS) entry which is preliminary data.</text>
</comment>
<gene>
    <name evidence="1" type="ORF">BDM02DRAFT_3110495</name>
</gene>
<reference evidence="1" key="1">
    <citation type="submission" date="2019-10" db="EMBL/GenBank/DDBJ databases">
        <authorList>
            <consortium name="DOE Joint Genome Institute"/>
            <person name="Kuo A."/>
            <person name="Miyauchi S."/>
            <person name="Kiss E."/>
            <person name="Drula E."/>
            <person name="Kohler A."/>
            <person name="Sanchez-Garcia M."/>
            <person name="Andreopoulos B."/>
            <person name="Barry K.W."/>
            <person name="Bonito G."/>
            <person name="Buee M."/>
            <person name="Carver A."/>
            <person name="Chen C."/>
            <person name="Cichocki N."/>
            <person name="Clum A."/>
            <person name="Culley D."/>
            <person name="Crous P.W."/>
            <person name="Fauchery L."/>
            <person name="Girlanda M."/>
            <person name="Hayes R."/>
            <person name="Keri Z."/>
            <person name="Labutti K."/>
            <person name="Lipzen A."/>
            <person name="Lombard V."/>
            <person name="Magnuson J."/>
            <person name="Maillard F."/>
            <person name="Morin E."/>
            <person name="Murat C."/>
            <person name="Nolan M."/>
            <person name="Ohm R."/>
            <person name="Pangilinan J."/>
            <person name="Pereira M."/>
            <person name="Perotto S."/>
            <person name="Peter M."/>
            <person name="Riley R."/>
            <person name="Sitrit Y."/>
            <person name="Stielow B."/>
            <person name="Szollosi G."/>
            <person name="Zifcakova L."/>
            <person name="Stursova M."/>
            <person name="Spatafora J.W."/>
            <person name="Tedersoo L."/>
            <person name="Vaario L.-M."/>
            <person name="Yamada A."/>
            <person name="Yan M."/>
            <person name="Wang P."/>
            <person name="Xu J."/>
            <person name="Bruns T."/>
            <person name="Baldrian P."/>
            <person name="Vilgalys R."/>
            <person name="Henrissat B."/>
            <person name="Grigoriev I.V."/>
            <person name="Hibbett D."/>
            <person name="Nagy L.G."/>
            <person name="Martin F.M."/>
        </authorList>
    </citation>
    <scope>NUCLEOTIDE SEQUENCE</scope>
    <source>
        <strain evidence="1">P2</strain>
    </source>
</reference>
<proteinExistence type="predicted"/>